<protein>
    <submittedName>
        <fullName evidence="1">Antitoxin ChpS</fullName>
    </submittedName>
</protein>
<gene>
    <name evidence="1" type="ORF">SAMN05660772_02477</name>
</gene>
<sequence length="95" mass="11068">MSEKLVVKQWGNSKAIRLPQAIIAKFAMSNDDYFEATINHDSIQLIPITKSKPDNRKRFSKYKLDDLLAEMKEISDEFPIIEEWEEMPPVGKEKL</sequence>
<name>A0A1W1UWE8_9PAST</name>
<reference evidence="2" key="1">
    <citation type="submission" date="2017-04" db="EMBL/GenBank/DDBJ databases">
        <authorList>
            <person name="Varghese N."/>
            <person name="Submissions S."/>
        </authorList>
    </citation>
    <scope>NUCLEOTIDE SEQUENCE [LARGE SCALE GENOMIC DNA]</scope>
    <source>
        <strain evidence="2">DSM 23072</strain>
    </source>
</reference>
<proteinExistence type="predicted"/>
<accession>A0A1W1UWE8</accession>
<dbReference type="InterPro" id="IPR037914">
    <property type="entry name" value="SpoVT-AbrB_sf"/>
</dbReference>
<dbReference type="RefSeq" id="WP_084257148.1">
    <property type="nucleotide sequence ID" value="NZ_FWWV01000019.1"/>
</dbReference>
<dbReference type="SUPFAM" id="SSF89447">
    <property type="entry name" value="AbrB/MazE/MraZ-like"/>
    <property type="match status" value="1"/>
</dbReference>
<evidence type="ECO:0000313" key="2">
    <source>
        <dbReference type="Proteomes" id="UP000192408"/>
    </source>
</evidence>
<dbReference type="Proteomes" id="UP000192408">
    <property type="component" value="Unassembled WGS sequence"/>
</dbReference>
<dbReference type="Gene3D" id="2.10.260.10">
    <property type="match status" value="1"/>
</dbReference>
<keyword evidence="2" id="KW-1185">Reference proteome</keyword>
<organism evidence="1 2">
    <name type="scientific">Pasteurella testudinis DSM 23072</name>
    <dbReference type="NCBI Taxonomy" id="1122938"/>
    <lineage>
        <taxon>Bacteria</taxon>
        <taxon>Pseudomonadati</taxon>
        <taxon>Pseudomonadota</taxon>
        <taxon>Gammaproteobacteria</taxon>
        <taxon>Pasteurellales</taxon>
        <taxon>Pasteurellaceae</taxon>
        <taxon>Pasteurella</taxon>
    </lineage>
</organism>
<dbReference type="STRING" id="1122938.SAMN05660772_02477"/>
<dbReference type="EMBL" id="FWWV01000019">
    <property type="protein sequence ID" value="SMB85370.1"/>
    <property type="molecule type" value="Genomic_DNA"/>
</dbReference>
<dbReference type="AlphaFoldDB" id="A0A1W1UWE8"/>
<evidence type="ECO:0000313" key="1">
    <source>
        <dbReference type="EMBL" id="SMB85370.1"/>
    </source>
</evidence>